<dbReference type="InterPro" id="IPR056424">
    <property type="entry name" value="Beta-prop_GEMI5_2nd"/>
</dbReference>
<dbReference type="SMART" id="SM00320">
    <property type="entry name" value="WD40"/>
    <property type="match status" value="7"/>
</dbReference>
<sequence>MEGLNRSIQHYFPPYPSKRCMSLSQKGTLTYGHKNTVIHLLSLKEAIQVFKGNSRVNALEWSPEESDARLALGFEDGHLLLLNYEFKLIGRHEGHGSNGIMKSLLGTRLHSLFSGSQWICSHPQKPDIYVIAASKFIYVIHKAKVIKFLKHHEIDITSLVWGESLLASATCREILIWDPLVSNHFTHKLYLNHHSRIKKEVHLSWPSKDVFISSSNNQLLQWDLSTKKSSVLHSLHGPESNVISLVSRKSKTTNILSFASDNNLISYEIESKTHKFTLPTISLGVYSILPNPIEGSTLAIGGGDGKLRIWNSHVSSEGVLDVQTFWRKLKMMKIISLAWHPDKEGVIGLGMQEGHVCVIDITSRNPEPSMYEYKHKGPVYKIFWAPLKMWNSTSNEHVLYSAVIVKNLLFYAKNDNKDSPSYSDLECKPLQGKDNEEVTFALGHLDGTVSVLSKDRTIALLKYHQKLVYCVSWHPLYYNDDDISKYSNWLAASTNEENISIWNLDFAFSETSTENTFLTKPTVILKGHNAKVVKVIWSPHDEAKLLSISYDLSAQIWNAIKGEPLANFRGHTKRLLCASWSMTDPNVIYTGADDSTLYTWKISELEHKVPPVLKKTKKSNTKWDISPATYEDDESREKSNVFLRDALILDKLNISDNNKGSTSAQSILEKKPHLKYFIPSVIDDETFASDEVSNILSSGEYETAATLGLWVSADLGTIVRKAMSNGRLNDWLVSLAASAGQQLWIEACESYAEQLIKIQSDYLKASSYFLMGQNPLKAVQVLLDGKYFRSAVSLIKGRLNSNEELLRKVYISWAQLTSCDGRYELATRCWIAAGESVTAASTLAKIKDSPECLEVAGILYHRHGELEKAEILGVQAASSFIEKGDWKSLNNLIDWGKRSFDN</sequence>
<reference evidence="3" key="1">
    <citation type="submission" date="2021-02" db="EMBL/GenBank/DDBJ databases">
        <authorList>
            <person name="Bekaert M."/>
        </authorList>
    </citation>
    <scope>NUCLEOTIDE SEQUENCE</scope>
    <source>
        <strain evidence="3">IoA-00</strain>
    </source>
</reference>
<feature type="domain" description="Gem-associated protein 5 second beta-propeller" evidence="2">
    <location>
        <begin position="296"/>
        <end position="591"/>
    </location>
</feature>
<protein>
    <submittedName>
        <fullName evidence="3">GEMIN5</fullName>
    </submittedName>
</protein>
<dbReference type="InterPro" id="IPR001680">
    <property type="entry name" value="WD40_rpt"/>
</dbReference>
<dbReference type="PANTHER" id="PTHR46362:SF1">
    <property type="entry name" value="GEM-ASSOCIATED PROTEIN 5"/>
    <property type="match status" value="1"/>
</dbReference>
<dbReference type="SUPFAM" id="SSF50978">
    <property type="entry name" value="WD40 repeat-like"/>
    <property type="match status" value="1"/>
</dbReference>
<dbReference type="InterPro" id="IPR036322">
    <property type="entry name" value="WD40_repeat_dom_sf"/>
</dbReference>
<organism evidence="3 4">
    <name type="scientific">Lepeophtheirus salmonis</name>
    <name type="common">Salmon louse</name>
    <name type="synonym">Caligus salmonis</name>
    <dbReference type="NCBI Taxonomy" id="72036"/>
    <lineage>
        <taxon>Eukaryota</taxon>
        <taxon>Metazoa</taxon>
        <taxon>Ecdysozoa</taxon>
        <taxon>Arthropoda</taxon>
        <taxon>Crustacea</taxon>
        <taxon>Multicrustacea</taxon>
        <taxon>Hexanauplia</taxon>
        <taxon>Copepoda</taxon>
        <taxon>Siphonostomatoida</taxon>
        <taxon>Caligidae</taxon>
        <taxon>Lepeophtheirus</taxon>
    </lineage>
</organism>
<feature type="domain" description="Gem-associated protein 5 TPR" evidence="1">
    <location>
        <begin position="689"/>
        <end position="886"/>
    </location>
</feature>
<dbReference type="EMBL" id="HG994585">
    <property type="protein sequence ID" value="CAF2986168.1"/>
    <property type="molecule type" value="Genomic_DNA"/>
</dbReference>
<accession>A0A7R8HCA5</accession>
<evidence type="ECO:0000313" key="3">
    <source>
        <dbReference type="EMBL" id="CAF2986168.1"/>
    </source>
</evidence>
<dbReference type="InterPro" id="IPR052640">
    <property type="entry name" value="Gemin-5"/>
</dbReference>
<dbReference type="GO" id="GO:0003730">
    <property type="term" value="F:mRNA 3'-UTR binding"/>
    <property type="evidence" value="ECO:0007669"/>
    <property type="project" value="TreeGrafter"/>
</dbReference>
<dbReference type="AlphaFoldDB" id="A0A7R8HCA5"/>
<dbReference type="InterPro" id="IPR015943">
    <property type="entry name" value="WD40/YVTN_repeat-like_dom_sf"/>
</dbReference>
<dbReference type="Gene3D" id="2.130.10.10">
    <property type="entry name" value="YVTN repeat-like/Quinoprotein amine dehydrogenase"/>
    <property type="match status" value="2"/>
</dbReference>
<evidence type="ECO:0000259" key="1">
    <source>
        <dbReference type="Pfam" id="PF23774"/>
    </source>
</evidence>
<dbReference type="OrthoDB" id="7326421at2759"/>
<dbReference type="Pfam" id="PF23774">
    <property type="entry name" value="TPR_GEMI5"/>
    <property type="match status" value="1"/>
</dbReference>
<dbReference type="GO" id="GO:0000387">
    <property type="term" value="P:spliceosomal snRNP assembly"/>
    <property type="evidence" value="ECO:0007669"/>
    <property type="project" value="TreeGrafter"/>
</dbReference>
<evidence type="ECO:0000313" key="4">
    <source>
        <dbReference type="Proteomes" id="UP000675881"/>
    </source>
</evidence>
<keyword evidence="4" id="KW-1185">Reference proteome</keyword>
<proteinExistence type="predicted"/>
<gene>
    <name evidence="3" type="ORF">LSAA_11748</name>
</gene>
<dbReference type="Proteomes" id="UP000675881">
    <property type="component" value="Chromosome 6"/>
</dbReference>
<dbReference type="GO" id="GO:0005634">
    <property type="term" value="C:nucleus"/>
    <property type="evidence" value="ECO:0007669"/>
    <property type="project" value="TreeGrafter"/>
</dbReference>
<dbReference type="InterPro" id="IPR056421">
    <property type="entry name" value="TPR_GEMI5"/>
</dbReference>
<dbReference type="PANTHER" id="PTHR46362">
    <property type="entry name" value="GEM-ASSOCIATED PROTEIN 5"/>
    <property type="match status" value="1"/>
</dbReference>
<dbReference type="GO" id="GO:0032797">
    <property type="term" value="C:SMN complex"/>
    <property type="evidence" value="ECO:0007669"/>
    <property type="project" value="TreeGrafter"/>
</dbReference>
<evidence type="ECO:0000259" key="2">
    <source>
        <dbReference type="Pfam" id="PF23775"/>
    </source>
</evidence>
<dbReference type="PROSITE" id="PS50082">
    <property type="entry name" value="WD_REPEATS_2"/>
    <property type="match status" value="2"/>
</dbReference>
<name>A0A7R8HCA5_LEPSM</name>
<dbReference type="Pfam" id="PF23775">
    <property type="entry name" value="Beta-prop_RIG_2nd"/>
    <property type="match status" value="1"/>
</dbReference>